<keyword evidence="2" id="KW-1003">Cell membrane</keyword>
<dbReference type="RefSeq" id="WP_041047751.1">
    <property type="nucleotide sequence ID" value="NZ_JXAK01000017.1"/>
</dbReference>
<keyword evidence="4" id="KW-1133">Transmembrane helix</keyword>
<feature type="domain" description="HAMP" evidence="5">
    <location>
        <begin position="298"/>
        <end position="351"/>
    </location>
</feature>
<dbReference type="Pfam" id="PF00672">
    <property type="entry name" value="HAMP"/>
    <property type="match status" value="1"/>
</dbReference>
<evidence type="ECO:0000313" key="7">
    <source>
        <dbReference type="Proteomes" id="UP000031967"/>
    </source>
</evidence>
<dbReference type="Gene3D" id="6.10.340.10">
    <property type="match status" value="1"/>
</dbReference>
<keyword evidence="7" id="KW-1185">Reference proteome</keyword>
<accession>A0ABR5AK53</accession>
<feature type="transmembrane region" description="Helical" evidence="4">
    <location>
        <begin position="277"/>
        <end position="296"/>
    </location>
</feature>
<evidence type="ECO:0000313" key="6">
    <source>
        <dbReference type="EMBL" id="KIL40737.1"/>
    </source>
</evidence>
<dbReference type="EMBL" id="JXAK01000017">
    <property type="protein sequence ID" value="KIL40737.1"/>
    <property type="molecule type" value="Genomic_DNA"/>
</dbReference>
<comment type="caution">
    <text evidence="6">The sequence shown here is derived from an EMBL/GenBank/DDBJ whole genome shotgun (WGS) entry which is preliminary data.</text>
</comment>
<keyword evidence="4" id="KW-0812">Transmembrane</keyword>
<name>A0ABR5AK53_9BACL</name>
<dbReference type="SUPFAM" id="SSF158472">
    <property type="entry name" value="HAMP domain-like"/>
    <property type="match status" value="1"/>
</dbReference>
<protein>
    <recommendedName>
        <fullName evidence="5">HAMP domain-containing protein</fullName>
    </recommendedName>
</protein>
<gene>
    <name evidence="6" type="ORF">SD70_11740</name>
</gene>
<evidence type="ECO:0000256" key="2">
    <source>
        <dbReference type="ARBA" id="ARBA00022475"/>
    </source>
</evidence>
<reference evidence="6 7" key="1">
    <citation type="submission" date="2014-12" db="EMBL/GenBank/DDBJ databases">
        <title>Draft genome sequence of Paenibacillus kamchatkensis strain B-2647.</title>
        <authorList>
            <person name="Karlyshev A.V."/>
            <person name="Kudryashova E.B."/>
        </authorList>
    </citation>
    <scope>NUCLEOTIDE SEQUENCE [LARGE SCALE GENOMIC DNA]</scope>
    <source>
        <strain evidence="6 7">VKM B-2647</strain>
    </source>
</reference>
<comment type="subcellular location">
    <subcellularLocation>
        <location evidence="1">Cell membrane</location>
    </subcellularLocation>
</comment>
<evidence type="ECO:0000259" key="5">
    <source>
        <dbReference type="PROSITE" id="PS50885"/>
    </source>
</evidence>
<evidence type="ECO:0000256" key="4">
    <source>
        <dbReference type="SAM" id="Phobius"/>
    </source>
</evidence>
<dbReference type="InterPro" id="IPR003660">
    <property type="entry name" value="HAMP_dom"/>
</dbReference>
<organism evidence="6 7">
    <name type="scientific">Gordoniibacillus kamchatkensis</name>
    <dbReference type="NCBI Taxonomy" id="1590651"/>
    <lineage>
        <taxon>Bacteria</taxon>
        <taxon>Bacillati</taxon>
        <taxon>Bacillota</taxon>
        <taxon>Bacilli</taxon>
        <taxon>Bacillales</taxon>
        <taxon>Paenibacillaceae</taxon>
        <taxon>Gordoniibacillus</taxon>
    </lineage>
</organism>
<dbReference type="PROSITE" id="PS50885">
    <property type="entry name" value="HAMP"/>
    <property type="match status" value="1"/>
</dbReference>
<dbReference type="SMART" id="SM00304">
    <property type="entry name" value="HAMP"/>
    <property type="match status" value="1"/>
</dbReference>
<evidence type="ECO:0000256" key="3">
    <source>
        <dbReference type="ARBA" id="ARBA00023136"/>
    </source>
</evidence>
<dbReference type="CDD" id="cd06225">
    <property type="entry name" value="HAMP"/>
    <property type="match status" value="1"/>
</dbReference>
<sequence>MSVLRNLQFQLLSGFIAVAALLIALLFYNNNYAMNAVRSQVANANQTSIMTYVSEMDKELEEINNYLYGLVMQDNDVFTFWAQRDQDDSYFAKQRLKEKLTIQLEMRRRVGGFFIYSKQRDDLLCYARQSQLVFESEIRKELQKPNPDTSLWYPMAIDGDSYFIRIVKFNNNVYVGAAIKAKQLAGSMPLWDPALKEGINLVDDQWNMVITTGFPASSLQAIQQKAATLDSFQTVDDKMARYSFMVIGKTPRLARFSVIYTIQEKSLLAGLLKYKQWIYAIEGMVLSLFILYLLFLRKLMLKPIQRLTRGMLKIKKGNWEYRLPETSLSKEFELLNSTFNEMAAEITRLKEDVFVKQLQAQKARLDLLQSQINPHFL</sequence>
<proteinExistence type="predicted"/>
<keyword evidence="3 4" id="KW-0472">Membrane</keyword>
<evidence type="ECO:0000256" key="1">
    <source>
        <dbReference type="ARBA" id="ARBA00004236"/>
    </source>
</evidence>
<dbReference type="Proteomes" id="UP000031967">
    <property type="component" value="Unassembled WGS sequence"/>
</dbReference>